<name>A0A841L4T8_9SPHN</name>
<evidence type="ECO:0000313" key="1">
    <source>
        <dbReference type="EMBL" id="MBB6227657.1"/>
    </source>
</evidence>
<dbReference type="EMBL" id="JACIIV010000012">
    <property type="protein sequence ID" value="MBB6227657.1"/>
    <property type="molecule type" value="Genomic_DNA"/>
</dbReference>
<dbReference type="AlphaFoldDB" id="A0A841L4T8"/>
<proteinExistence type="predicted"/>
<gene>
    <name evidence="1" type="ORF">FHS79_001836</name>
</gene>
<organism evidence="1 2">
    <name type="scientific">Polymorphobacter multimanifer</name>
    <dbReference type="NCBI Taxonomy" id="1070431"/>
    <lineage>
        <taxon>Bacteria</taxon>
        <taxon>Pseudomonadati</taxon>
        <taxon>Pseudomonadota</taxon>
        <taxon>Alphaproteobacteria</taxon>
        <taxon>Sphingomonadales</taxon>
        <taxon>Sphingosinicellaceae</taxon>
        <taxon>Polymorphobacter</taxon>
    </lineage>
</organism>
<dbReference type="Proteomes" id="UP000538147">
    <property type="component" value="Unassembled WGS sequence"/>
</dbReference>
<evidence type="ECO:0000313" key="2">
    <source>
        <dbReference type="Proteomes" id="UP000538147"/>
    </source>
</evidence>
<comment type="caution">
    <text evidence="1">The sequence shown here is derived from an EMBL/GenBank/DDBJ whole genome shotgun (WGS) entry which is preliminary data.</text>
</comment>
<sequence length="121" mass="12916">MADGAQIFRTALAKILAGGGDSGEARKAFRLKVDSVAKRDGCAAHEAMRKVRIEHPELYDALQNGSPASINAVEQPAPGLTEARAAFASKAREIAKRDGLPGHVAMSRTRVEHPELFAALR</sequence>
<keyword evidence="2" id="KW-1185">Reference proteome</keyword>
<dbReference type="RefSeq" id="WP_184198652.1">
    <property type="nucleotide sequence ID" value="NZ_BMOX01000008.1"/>
</dbReference>
<protein>
    <submittedName>
        <fullName evidence="1">Uncharacterized protein</fullName>
    </submittedName>
</protein>
<accession>A0A841L4T8</accession>
<reference evidence="1 2" key="1">
    <citation type="submission" date="2020-08" db="EMBL/GenBank/DDBJ databases">
        <title>Genomic Encyclopedia of Type Strains, Phase IV (KMG-IV): sequencing the most valuable type-strain genomes for metagenomic binning, comparative biology and taxonomic classification.</title>
        <authorList>
            <person name="Goeker M."/>
        </authorList>
    </citation>
    <scope>NUCLEOTIDE SEQUENCE [LARGE SCALE GENOMIC DNA]</scope>
    <source>
        <strain evidence="1 2">DSM 102189</strain>
    </source>
</reference>